<reference evidence="3" key="2">
    <citation type="submission" date="2023-06" db="EMBL/GenBank/DDBJ databases">
        <authorList>
            <person name="Swenson N.G."/>
            <person name="Wegrzyn J.L."/>
            <person name="Mcevoy S.L."/>
        </authorList>
    </citation>
    <scope>NUCLEOTIDE SEQUENCE</scope>
    <source>
        <strain evidence="3">NS2018</strain>
        <tissue evidence="3">Leaf</tissue>
    </source>
</reference>
<dbReference type="Proteomes" id="UP001168877">
    <property type="component" value="Unassembled WGS sequence"/>
</dbReference>
<dbReference type="InterPro" id="IPR002885">
    <property type="entry name" value="PPR_rpt"/>
</dbReference>
<dbReference type="Pfam" id="PF12854">
    <property type="entry name" value="PPR_1"/>
    <property type="match status" value="1"/>
</dbReference>
<accession>A0AA39RX13</accession>
<organism evidence="3 4">
    <name type="scientific">Acer saccharum</name>
    <name type="common">Sugar maple</name>
    <dbReference type="NCBI Taxonomy" id="4024"/>
    <lineage>
        <taxon>Eukaryota</taxon>
        <taxon>Viridiplantae</taxon>
        <taxon>Streptophyta</taxon>
        <taxon>Embryophyta</taxon>
        <taxon>Tracheophyta</taxon>
        <taxon>Spermatophyta</taxon>
        <taxon>Magnoliopsida</taxon>
        <taxon>eudicotyledons</taxon>
        <taxon>Gunneridae</taxon>
        <taxon>Pentapetalae</taxon>
        <taxon>rosids</taxon>
        <taxon>malvids</taxon>
        <taxon>Sapindales</taxon>
        <taxon>Sapindaceae</taxon>
        <taxon>Hippocastanoideae</taxon>
        <taxon>Acereae</taxon>
        <taxon>Acer</taxon>
    </lineage>
</organism>
<evidence type="ECO:0008006" key="5">
    <source>
        <dbReference type="Google" id="ProtNLM"/>
    </source>
</evidence>
<keyword evidence="1" id="KW-0677">Repeat</keyword>
<evidence type="ECO:0000256" key="1">
    <source>
        <dbReference type="ARBA" id="ARBA00022737"/>
    </source>
</evidence>
<protein>
    <recommendedName>
        <fullName evidence="5">Pentatricopeptide repeat-containing protein</fullName>
    </recommendedName>
</protein>
<dbReference type="EMBL" id="JAUESC010000385">
    <property type="protein sequence ID" value="KAK0579659.1"/>
    <property type="molecule type" value="Genomic_DNA"/>
</dbReference>
<dbReference type="NCBIfam" id="TIGR00756">
    <property type="entry name" value="PPR"/>
    <property type="match status" value="1"/>
</dbReference>
<gene>
    <name evidence="3" type="ORF">LWI29_029444</name>
</gene>
<reference evidence="3" key="1">
    <citation type="journal article" date="2022" name="Plant J.">
        <title>Strategies of tolerance reflected in two North American maple genomes.</title>
        <authorList>
            <person name="McEvoy S.L."/>
            <person name="Sezen U.U."/>
            <person name="Trouern-Trend A."/>
            <person name="McMahon S.M."/>
            <person name="Schaberg P.G."/>
            <person name="Yang J."/>
            <person name="Wegrzyn J.L."/>
            <person name="Swenson N.G."/>
        </authorList>
    </citation>
    <scope>NUCLEOTIDE SEQUENCE</scope>
    <source>
        <strain evidence="3">NS2018</strain>
    </source>
</reference>
<dbReference type="InterPro" id="IPR011990">
    <property type="entry name" value="TPR-like_helical_dom_sf"/>
</dbReference>
<name>A0AA39RX13_ACESA</name>
<keyword evidence="4" id="KW-1185">Reference proteome</keyword>
<proteinExistence type="predicted"/>
<dbReference type="Gene3D" id="1.25.40.10">
    <property type="entry name" value="Tetratricopeptide repeat domain"/>
    <property type="match status" value="1"/>
</dbReference>
<sequence length="93" mass="10460">MLNEMMQEGCRPDEVICSAIISGMCKYGTLEEARKVFTNLSECKLLREASTIVYDEILIEHMKKKTADLVLSGLKFFGLESKLKAKGCTLLPR</sequence>
<dbReference type="PROSITE" id="PS51375">
    <property type="entry name" value="PPR"/>
    <property type="match status" value="1"/>
</dbReference>
<evidence type="ECO:0000313" key="3">
    <source>
        <dbReference type="EMBL" id="KAK0579659.1"/>
    </source>
</evidence>
<feature type="repeat" description="PPR" evidence="2">
    <location>
        <begin position="13"/>
        <end position="47"/>
    </location>
</feature>
<evidence type="ECO:0000313" key="4">
    <source>
        <dbReference type="Proteomes" id="UP001168877"/>
    </source>
</evidence>
<dbReference type="AlphaFoldDB" id="A0AA39RX13"/>
<evidence type="ECO:0000256" key="2">
    <source>
        <dbReference type="PROSITE-ProRule" id="PRU00708"/>
    </source>
</evidence>
<comment type="caution">
    <text evidence="3">The sequence shown here is derived from an EMBL/GenBank/DDBJ whole genome shotgun (WGS) entry which is preliminary data.</text>
</comment>